<evidence type="ECO:0000256" key="14">
    <source>
        <dbReference type="ARBA" id="ARBA00025153"/>
    </source>
</evidence>
<evidence type="ECO:0000256" key="4">
    <source>
        <dbReference type="ARBA" id="ARBA00009524"/>
    </source>
</evidence>
<feature type="binding site" evidence="17">
    <location>
        <position position="438"/>
    </location>
    <ligand>
        <name>(6S)-NADPHX</name>
        <dbReference type="ChEBI" id="CHEBI:64076"/>
    </ligand>
</feature>
<comment type="similarity">
    <text evidence="4 19">In the C-terminal section; belongs to the NnrD/CARKD family.</text>
</comment>
<dbReference type="InterPro" id="IPR000631">
    <property type="entry name" value="CARKD"/>
</dbReference>
<feature type="domain" description="YjeF N-terminal" evidence="21">
    <location>
        <begin position="9"/>
        <end position="214"/>
    </location>
</feature>
<keyword evidence="6 17" id="KW-0547">Nucleotide-binding</keyword>
<comment type="subunit">
    <text evidence="17">Homotetramer.</text>
</comment>
<evidence type="ECO:0000256" key="12">
    <source>
        <dbReference type="ARBA" id="ARBA00023239"/>
    </source>
</evidence>
<dbReference type="CDD" id="cd01171">
    <property type="entry name" value="YXKO-related"/>
    <property type="match status" value="1"/>
</dbReference>
<dbReference type="HAMAP" id="MF_01966">
    <property type="entry name" value="NADHX_epimerase"/>
    <property type="match status" value="1"/>
</dbReference>
<dbReference type="Pfam" id="PF01256">
    <property type="entry name" value="Carb_kinase"/>
    <property type="match status" value="1"/>
</dbReference>
<dbReference type="Proteomes" id="UP000798808">
    <property type="component" value="Unassembled WGS sequence"/>
</dbReference>
<dbReference type="Pfam" id="PF03853">
    <property type="entry name" value="YjeF_N"/>
    <property type="match status" value="1"/>
</dbReference>
<dbReference type="Gene3D" id="3.40.50.10260">
    <property type="entry name" value="YjeF N-terminal domain"/>
    <property type="match status" value="1"/>
</dbReference>
<feature type="binding site" evidence="18">
    <location>
        <begin position="57"/>
        <end position="61"/>
    </location>
    <ligand>
        <name>(6S)-NADPHX</name>
        <dbReference type="ChEBI" id="CHEBI:64076"/>
    </ligand>
</feature>
<dbReference type="InterPro" id="IPR017953">
    <property type="entry name" value="Carbohydrate_kinase_pred_CS"/>
</dbReference>
<feature type="binding site" evidence="18">
    <location>
        <position position="139"/>
    </location>
    <ligand>
        <name>(6S)-NADPHX</name>
        <dbReference type="ChEBI" id="CHEBI:64076"/>
    </ligand>
</feature>
<evidence type="ECO:0000313" key="23">
    <source>
        <dbReference type="Proteomes" id="UP000798808"/>
    </source>
</evidence>
<dbReference type="PROSITE" id="PS51385">
    <property type="entry name" value="YJEF_N"/>
    <property type="match status" value="1"/>
</dbReference>
<dbReference type="PANTHER" id="PTHR12592:SF0">
    <property type="entry name" value="ATP-DEPENDENT (S)-NAD(P)H-HYDRATE DEHYDRATASE"/>
    <property type="match status" value="1"/>
</dbReference>
<dbReference type="PROSITE" id="PS01050">
    <property type="entry name" value="YJEF_C_2"/>
    <property type="match status" value="1"/>
</dbReference>
<reference evidence="22 23" key="1">
    <citation type="submission" date="2019-02" db="EMBL/GenBank/DDBJ databases">
        <authorList>
            <person name="Goldberg S.R."/>
            <person name="Haltli B.A."/>
            <person name="Correa H."/>
            <person name="Russell K.G."/>
        </authorList>
    </citation>
    <scope>NUCLEOTIDE SEQUENCE [LARGE SCALE GENOMIC DNA]</scope>
    <source>
        <strain evidence="22 23">JCM 16186</strain>
    </source>
</reference>
<comment type="function">
    <text evidence="17">Catalyzes the dehydration of the S-form of NAD(P)HX at the expense of ADP, which is converted to AMP. Together with NAD(P)HX epimerase, which catalyzes the epimerization of the S- and R-forms, the enzyme allows the repair of both epimers of NAD(P)HX, a damaged form of NAD(P)H that is a result of enzymatic or heat-dependent hydration.</text>
</comment>
<feature type="binding site" evidence="18">
    <location>
        <position position="58"/>
    </location>
    <ligand>
        <name>K(+)</name>
        <dbReference type="ChEBI" id="CHEBI:29103"/>
    </ligand>
</feature>
<keyword evidence="10 17" id="KW-0520">NAD</keyword>
<feature type="binding site" evidence="18">
    <location>
        <position position="157"/>
    </location>
    <ligand>
        <name>(6S)-NADPHX</name>
        <dbReference type="ChEBI" id="CHEBI:64076"/>
    </ligand>
</feature>
<dbReference type="InterPro" id="IPR030677">
    <property type="entry name" value="Nnr"/>
</dbReference>
<evidence type="ECO:0000259" key="20">
    <source>
        <dbReference type="PROSITE" id="PS51383"/>
    </source>
</evidence>
<evidence type="ECO:0000313" key="22">
    <source>
        <dbReference type="EMBL" id="MTI28486.1"/>
    </source>
</evidence>
<feature type="binding site" evidence="17">
    <location>
        <position position="373"/>
    </location>
    <ligand>
        <name>(6S)-NADPHX</name>
        <dbReference type="ChEBI" id="CHEBI:64076"/>
    </ligand>
</feature>
<evidence type="ECO:0000256" key="3">
    <source>
        <dbReference type="ARBA" id="ARBA00006001"/>
    </source>
</evidence>
<dbReference type="PIRSF" id="PIRSF017184">
    <property type="entry name" value="Nnr"/>
    <property type="match status" value="1"/>
</dbReference>
<dbReference type="EMBL" id="SMLW01000664">
    <property type="protein sequence ID" value="MTI28486.1"/>
    <property type="molecule type" value="Genomic_DNA"/>
</dbReference>
<comment type="cofactor">
    <cofactor evidence="17">
        <name>Mg(2+)</name>
        <dbReference type="ChEBI" id="CHEBI:18420"/>
    </cofactor>
</comment>
<evidence type="ECO:0000256" key="6">
    <source>
        <dbReference type="ARBA" id="ARBA00022741"/>
    </source>
</evidence>
<evidence type="ECO:0000256" key="19">
    <source>
        <dbReference type="PIRNR" id="PIRNR017184"/>
    </source>
</evidence>
<evidence type="ECO:0000256" key="13">
    <source>
        <dbReference type="ARBA" id="ARBA00023268"/>
    </source>
</evidence>
<keyword evidence="12 17" id="KW-0456">Lyase</keyword>
<feature type="binding site" evidence="17">
    <location>
        <position position="322"/>
    </location>
    <ligand>
        <name>(6S)-NADPHX</name>
        <dbReference type="ChEBI" id="CHEBI:64076"/>
    </ligand>
</feature>
<dbReference type="EC" id="5.1.99.6" evidence="19"/>
<accession>A0ABW9RWS8</accession>
<feature type="binding site" evidence="18">
    <location>
        <position position="160"/>
    </location>
    <ligand>
        <name>K(+)</name>
        <dbReference type="ChEBI" id="CHEBI:29103"/>
    </ligand>
</feature>
<evidence type="ECO:0000256" key="9">
    <source>
        <dbReference type="ARBA" id="ARBA00022958"/>
    </source>
</evidence>
<keyword evidence="5 18" id="KW-0479">Metal-binding</keyword>
<dbReference type="PROSITE" id="PS51383">
    <property type="entry name" value="YJEF_C_3"/>
    <property type="match status" value="1"/>
</dbReference>
<organism evidence="22 23">
    <name type="scientific">Fulvivirga kasyanovii</name>
    <dbReference type="NCBI Taxonomy" id="396812"/>
    <lineage>
        <taxon>Bacteria</taxon>
        <taxon>Pseudomonadati</taxon>
        <taxon>Bacteroidota</taxon>
        <taxon>Cytophagia</taxon>
        <taxon>Cytophagales</taxon>
        <taxon>Fulvivirgaceae</taxon>
        <taxon>Fulvivirga</taxon>
    </lineage>
</organism>
<evidence type="ECO:0000256" key="1">
    <source>
        <dbReference type="ARBA" id="ARBA00000013"/>
    </source>
</evidence>
<comment type="cofactor">
    <cofactor evidence="18 19">
        <name>K(+)</name>
        <dbReference type="ChEBI" id="CHEBI:29103"/>
    </cofactor>
    <text evidence="18 19">Binds 1 potassium ion per subunit.</text>
</comment>
<evidence type="ECO:0000256" key="10">
    <source>
        <dbReference type="ARBA" id="ARBA00023027"/>
    </source>
</evidence>
<feature type="binding site" evidence="17">
    <location>
        <begin position="408"/>
        <end position="412"/>
    </location>
    <ligand>
        <name>AMP</name>
        <dbReference type="ChEBI" id="CHEBI:456215"/>
    </ligand>
</feature>
<keyword evidence="13" id="KW-0511">Multifunctional enzyme</keyword>
<name>A0ABW9RWS8_9BACT</name>
<comment type="caution">
    <text evidence="22">The sequence shown here is derived from an EMBL/GenBank/DDBJ whole genome shotgun (WGS) entry which is preliminary data.</text>
</comment>
<feature type="binding site" evidence="17">
    <location>
        <position position="437"/>
    </location>
    <ligand>
        <name>AMP</name>
        <dbReference type="ChEBI" id="CHEBI:456215"/>
    </ligand>
</feature>
<keyword evidence="7 17" id="KW-0067">ATP-binding</keyword>
<proteinExistence type="inferred from homology"/>
<evidence type="ECO:0000256" key="2">
    <source>
        <dbReference type="ARBA" id="ARBA00000909"/>
    </source>
</evidence>
<comment type="function">
    <text evidence="18">Catalyzes the epimerization of the S- and R-forms of NAD(P)HX, a damaged form of NAD(P)H that is a result of enzymatic or heat-dependent hydration. This is a prerequisite for the S-specific NAD(P)H-hydrate dehydratase to allow the repair of both epimers of NAD(P)HX.</text>
</comment>
<evidence type="ECO:0000256" key="17">
    <source>
        <dbReference type="HAMAP-Rule" id="MF_01965"/>
    </source>
</evidence>
<comment type="catalytic activity">
    <reaction evidence="1 18 19">
        <text>(6R)-NADHX = (6S)-NADHX</text>
        <dbReference type="Rhea" id="RHEA:32215"/>
        <dbReference type="ChEBI" id="CHEBI:64074"/>
        <dbReference type="ChEBI" id="CHEBI:64075"/>
        <dbReference type="EC" id="5.1.99.6"/>
    </reaction>
</comment>
<dbReference type="NCBIfam" id="TIGR00197">
    <property type="entry name" value="yjeF_nterm"/>
    <property type="match status" value="1"/>
</dbReference>
<protein>
    <recommendedName>
        <fullName evidence="19">Bifunctional NAD(P)H-hydrate repair enzyme</fullName>
    </recommendedName>
    <alternativeName>
        <fullName evidence="19">Nicotinamide nucleotide repair protein</fullName>
    </alternativeName>
    <domain>
        <recommendedName>
            <fullName evidence="19">ADP-dependent (S)-NAD(P)H-hydrate dehydratase</fullName>
            <ecNumber evidence="19">4.2.1.136</ecNumber>
        </recommendedName>
        <alternativeName>
            <fullName evidence="19">ADP-dependent NAD(P)HX dehydratase</fullName>
        </alternativeName>
    </domain>
    <domain>
        <recommendedName>
            <fullName evidence="19">NAD(P)H-hydrate epimerase</fullName>
            <ecNumber evidence="19">5.1.99.6</ecNumber>
        </recommendedName>
    </domain>
</protein>
<comment type="catalytic activity">
    <reaction evidence="16 17 19">
        <text>(6S)-NADPHX + ADP = AMP + phosphate + NADPH + H(+)</text>
        <dbReference type="Rhea" id="RHEA:32235"/>
        <dbReference type="ChEBI" id="CHEBI:15378"/>
        <dbReference type="ChEBI" id="CHEBI:43474"/>
        <dbReference type="ChEBI" id="CHEBI:57783"/>
        <dbReference type="ChEBI" id="CHEBI:64076"/>
        <dbReference type="ChEBI" id="CHEBI:456215"/>
        <dbReference type="ChEBI" id="CHEBI:456216"/>
        <dbReference type="EC" id="4.2.1.136"/>
    </reaction>
</comment>
<dbReference type="Gene3D" id="3.40.1190.20">
    <property type="match status" value="1"/>
</dbReference>
<dbReference type="InterPro" id="IPR029056">
    <property type="entry name" value="Ribokinase-like"/>
</dbReference>
<evidence type="ECO:0000256" key="16">
    <source>
        <dbReference type="ARBA" id="ARBA00049209"/>
    </source>
</evidence>
<gene>
    <name evidence="17" type="primary">nnrD</name>
    <name evidence="18" type="synonym">nnrE</name>
    <name evidence="22" type="ORF">E1163_26250</name>
</gene>
<comment type="catalytic activity">
    <reaction evidence="15 17 19">
        <text>(6S)-NADHX + ADP = AMP + phosphate + NADH + H(+)</text>
        <dbReference type="Rhea" id="RHEA:32223"/>
        <dbReference type="ChEBI" id="CHEBI:15378"/>
        <dbReference type="ChEBI" id="CHEBI:43474"/>
        <dbReference type="ChEBI" id="CHEBI:57945"/>
        <dbReference type="ChEBI" id="CHEBI:64074"/>
        <dbReference type="ChEBI" id="CHEBI:456215"/>
        <dbReference type="ChEBI" id="CHEBI:456216"/>
        <dbReference type="EC" id="4.2.1.136"/>
    </reaction>
</comment>
<evidence type="ECO:0000256" key="11">
    <source>
        <dbReference type="ARBA" id="ARBA00023235"/>
    </source>
</evidence>
<feature type="binding site" evidence="18">
    <location>
        <position position="124"/>
    </location>
    <ligand>
        <name>K(+)</name>
        <dbReference type="ChEBI" id="CHEBI:29103"/>
    </ligand>
</feature>
<dbReference type="EC" id="4.2.1.136" evidence="19"/>
<comment type="similarity">
    <text evidence="17">Belongs to the NnrD/CARKD family.</text>
</comment>
<evidence type="ECO:0000256" key="15">
    <source>
        <dbReference type="ARBA" id="ARBA00048238"/>
    </source>
</evidence>
<keyword evidence="23" id="KW-1185">Reference proteome</keyword>
<comment type="similarity">
    <text evidence="18">Belongs to the NnrE/AIBP family.</text>
</comment>
<dbReference type="HAMAP" id="MF_01965">
    <property type="entry name" value="NADHX_dehydratase"/>
    <property type="match status" value="1"/>
</dbReference>
<comment type="function">
    <text evidence="14 19">Bifunctional enzyme that catalyzes the epimerization of the S- and R-forms of NAD(P)HX and the dehydration of the S-form of NAD(P)HX at the expense of ADP, which is converted to AMP. This allows the repair of both epimers of NAD(P)HX, a damaged form of NAD(P)H that is a result of enzymatic or heat-dependent hydration.</text>
</comment>
<dbReference type="InterPro" id="IPR004443">
    <property type="entry name" value="YjeF_N_dom"/>
</dbReference>
<dbReference type="InterPro" id="IPR036652">
    <property type="entry name" value="YjeF_N_dom_sf"/>
</dbReference>
<dbReference type="SUPFAM" id="SSF53613">
    <property type="entry name" value="Ribokinase-like"/>
    <property type="match status" value="1"/>
</dbReference>
<dbReference type="PANTHER" id="PTHR12592">
    <property type="entry name" value="ATP-DEPENDENT (S)-NAD(P)H-HYDRATE DEHYDRATASE FAMILY MEMBER"/>
    <property type="match status" value="1"/>
</dbReference>
<evidence type="ECO:0000256" key="5">
    <source>
        <dbReference type="ARBA" id="ARBA00022723"/>
    </source>
</evidence>
<comment type="similarity">
    <text evidence="3 19">In the N-terminal section; belongs to the NnrE/AIBP family.</text>
</comment>
<feature type="binding site" evidence="17">
    <location>
        <position position="259"/>
    </location>
    <ligand>
        <name>(6S)-NADPHX</name>
        <dbReference type="ChEBI" id="CHEBI:64076"/>
    </ligand>
</feature>
<keyword evidence="11 18" id="KW-0413">Isomerase</keyword>
<comment type="catalytic activity">
    <reaction evidence="2 18 19">
        <text>(6R)-NADPHX = (6S)-NADPHX</text>
        <dbReference type="Rhea" id="RHEA:32227"/>
        <dbReference type="ChEBI" id="CHEBI:64076"/>
        <dbReference type="ChEBI" id="CHEBI:64077"/>
        <dbReference type="EC" id="5.1.99.6"/>
    </reaction>
</comment>
<keyword evidence="8 17" id="KW-0521">NADP</keyword>
<dbReference type="SUPFAM" id="SSF64153">
    <property type="entry name" value="YjeF N-terminal domain-like"/>
    <property type="match status" value="1"/>
</dbReference>
<feature type="domain" description="YjeF C-terminal" evidence="20">
    <location>
        <begin position="224"/>
        <end position="497"/>
    </location>
</feature>
<evidence type="ECO:0000259" key="21">
    <source>
        <dbReference type="PROSITE" id="PS51385"/>
    </source>
</evidence>
<keyword evidence="9 18" id="KW-0630">Potassium</keyword>
<feature type="binding site" evidence="18">
    <location>
        <begin position="128"/>
        <end position="134"/>
    </location>
    <ligand>
        <name>(6S)-NADPHX</name>
        <dbReference type="ChEBI" id="CHEBI:64076"/>
    </ligand>
</feature>
<sequence length="498" mass="54143">MKILPAGQIRNIDAYTIKNEPIRSIDLMERAAKAFTRWFTTRFSPKYQVTVICGTGNNGGDGLAVARMLNEKNYKVSLYAIKKSASASDDFKINEKRLEGLIHINKITSPGEVPEFSTGHIVIDAIFGSGLSRDVEGLYADVIRAMNNSGNTIVSIDIASGLFADRHTFSDIVVKPEFTVSFQIPKLAFFMPENSRYVGDWYIVDIGLMQEAIEKEASDYFMLTDGFVKSELKKREKFAHKGTHGRALVMAGSYGKMGAAVLCAKAALRTGVGLLTMNIPRCGYNIMQSVVPEAMVLPDEGDHFLTSYGDVSKFDALGIGPGIGQEQETVYSLMQVVQAFGKPLVIDADGLNIIAQHREILEVLPSKTILTPHPKEFERLAGKWSDDFERLEKLVAFASENDVIVVLKGAHTSIALPTGEVYFNSSGNPGMASGGTGDVLTGMITSLLAQGYLPEYAAKVGVYLHGVAGDLAAEVTGQIGMIASDLIDFIPDAYQNIR</sequence>
<evidence type="ECO:0000256" key="7">
    <source>
        <dbReference type="ARBA" id="ARBA00022840"/>
    </source>
</evidence>
<evidence type="ECO:0000256" key="18">
    <source>
        <dbReference type="HAMAP-Rule" id="MF_01966"/>
    </source>
</evidence>
<dbReference type="NCBIfam" id="TIGR00196">
    <property type="entry name" value="yjeF_cterm"/>
    <property type="match status" value="1"/>
</dbReference>
<dbReference type="RefSeq" id="WP_155176055.1">
    <property type="nucleotide sequence ID" value="NZ_BAAAFL010000003.1"/>
</dbReference>
<evidence type="ECO:0000256" key="8">
    <source>
        <dbReference type="ARBA" id="ARBA00022857"/>
    </source>
</evidence>